<feature type="domain" description="HTH araC/xylS-type" evidence="4">
    <location>
        <begin position="243"/>
        <end position="340"/>
    </location>
</feature>
<sequence length="345" mass="39195">MKPIADPRYSEASAPPQISRFLLQHVAELGRDPAMLCRGLGFEPDDLKKPDYRLSHRQSYLLVRRALHSLDDSGLGLAVGHRQTAVSWGLVGLAMQASPTLGEALDLAIRYQRHTGALLDYQQQMHNGRCRVLASTRFFDPEVAVFYLEEAFASALAIVRHLSGRDLILDRIELEYPRPPHWQRYAEIFRCPVKFGAGHNLIAFDARWLELPLPTRDDYVAAEIAEVLDSARWEQQGSSDLIETIQREVRKSLGRPPQLAELAQQLNLGERTLRRRIDEAGLSYHGIIDSVRRAKALALLSHRDSRLIDVASETGFSDVRNFRRAFKRWTGVTPRTAKQRIAQEF</sequence>
<dbReference type="PROSITE" id="PS01124">
    <property type="entry name" value="HTH_ARAC_FAMILY_2"/>
    <property type="match status" value="1"/>
</dbReference>
<dbReference type="PANTHER" id="PTHR47894">
    <property type="entry name" value="HTH-TYPE TRANSCRIPTIONAL REGULATOR GADX"/>
    <property type="match status" value="1"/>
</dbReference>
<evidence type="ECO:0000256" key="3">
    <source>
        <dbReference type="ARBA" id="ARBA00023163"/>
    </source>
</evidence>
<dbReference type="Pfam" id="PF12833">
    <property type="entry name" value="HTH_18"/>
    <property type="match status" value="1"/>
</dbReference>
<reference evidence="5 6" key="1">
    <citation type="submission" date="2017-01" db="EMBL/GenBank/DDBJ databases">
        <authorList>
            <person name="Mah S.A."/>
            <person name="Swanson W.J."/>
            <person name="Moy G.W."/>
            <person name="Vacquier V.D."/>
        </authorList>
    </citation>
    <scope>NUCLEOTIDE SEQUENCE [LARGE SCALE GENOMIC DNA]</scope>
    <source>
        <strain evidence="5 6">RU36E</strain>
    </source>
</reference>
<dbReference type="AlphaFoldDB" id="A0A1N6TKE9"/>
<dbReference type="GO" id="GO:0003700">
    <property type="term" value="F:DNA-binding transcription factor activity"/>
    <property type="evidence" value="ECO:0007669"/>
    <property type="project" value="InterPro"/>
</dbReference>
<evidence type="ECO:0000259" key="4">
    <source>
        <dbReference type="PROSITE" id="PS01124"/>
    </source>
</evidence>
<keyword evidence="2" id="KW-0238">DNA-binding</keyword>
<dbReference type="PROSITE" id="PS00041">
    <property type="entry name" value="HTH_ARAC_FAMILY_1"/>
    <property type="match status" value="1"/>
</dbReference>
<dbReference type="Pfam" id="PF12625">
    <property type="entry name" value="Arabinose_bd"/>
    <property type="match status" value="1"/>
</dbReference>
<proteinExistence type="predicted"/>
<dbReference type="SMART" id="SM00342">
    <property type="entry name" value="HTH_ARAC"/>
    <property type="match status" value="1"/>
</dbReference>
<dbReference type="InterPro" id="IPR018062">
    <property type="entry name" value="HTH_AraC-typ_CS"/>
</dbReference>
<gene>
    <name evidence="5" type="ORF">SAMN05878282_10569</name>
</gene>
<dbReference type="Gene3D" id="1.10.10.60">
    <property type="entry name" value="Homeodomain-like"/>
    <property type="match status" value="1"/>
</dbReference>
<dbReference type="InterPro" id="IPR009057">
    <property type="entry name" value="Homeodomain-like_sf"/>
</dbReference>
<evidence type="ECO:0000256" key="2">
    <source>
        <dbReference type="ARBA" id="ARBA00023125"/>
    </source>
</evidence>
<dbReference type="RefSeq" id="WP_076426774.1">
    <property type="nucleotide sequence ID" value="NZ_FTMP01000005.1"/>
</dbReference>
<dbReference type="GO" id="GO:0000976">
    <property type="term" value="F:transcription cis-regulatory region binding"/>
    <property type="evidence" value="ECO:0007669"/>
    <property type="project" value="TreeGrafter"/>
</dbReference>
<protein>
    <submittedName>
        <fullName evidence="5">Transcriptional regulator, AraC family</fullName>
    </submittedName>
</protein>
<keyword evidence="1" id="KW-0805">Transcription regulation</keyword>
<dbReference type="InterPro" id="IPR018060">
    <property type="entry name" value="HTH_AraC"/>
</dbReference>
<dbReference type="GO" id="GO:0009893">
    <property type="term" value="P:positive regulation of metabolic process"/>
    <property type="evidence" value="ECO:0007669"/>
    <property type="project" value="UniProtKB-ARBA"/>
</dbReference>
<dbReference type="PANTHER" id="PTHR47894:SF1">
    <property type="entry name" value="HTH-TYPE TRANSCRIPTIONAL REGULATOR VQSM"/>
    <property type="match status" value="1"/>
</dbReference>
<evidence type="ECO:0000313" key="6">
    <source>
        <dbReference type="Proteomes" id="UP000185841"/>
    </source>
</evidence>
<dbReference type="InterPro" id="IPR032687">
    <property type="entry name" value="AraC-type_N"/>
</dbReference>
<dbReference type="SUPFAM" id="SSF46689">
    <property type="entry name" value="Homeodomain-like"/>
    <property type="match status" value="1"/>
</dbReference>
<evidence type="ECO:0000313" key="5">
    <source>
        <dbReference type="EMBL" id="SIQ53737.1"/>
    </source>
</evidence>
<keyword evidence="3" id="KW-0804">Transcription</keyword>
<dbReference type="Proteomes" id="UP000185841">
    <property type="component" value="Unassembled WGS sequence"/>
</dbReference>
<dbReference type="EMBL" id="FTMP01000005">
    <property type="protein sequence ID" value="SIQ53737.1"/>
    <property type="molecule type" value="Genomic_DNA"/>
</dbReference>
<organism evidence="5 6">
    <name type="scientific">Aquipseudomonas alcaligenes</name>
    <name type="common">Pseudomonas alcaligenes</name>
    <dbReference type="NCBI Taxonomy" id="43263"/>
    <lineage>
        <taxon>Bacteria</taxon>
        <taxon>Pseudomonadati</taxon>
        <taxon>Pseudomonadota</taxon>
        <taxon>Gammaproteobacteria</taxon>
        <taxon>Pseudomonadales</taxon>
        <taxon>Pseudomonadaceae</taxon>
        <taxon>Aquipseudomonas</taxon>
    </lineage>
</organism>
<dbReference type="GO" id="GO:0005829">
    <property type="term" value="C:cytosol"/>
    <property type="evidence" value="ECO:0007669"/>
    <property type="project" value="TreeGrafter"/>
</dbReference>
<accession>A0A1N6TKE9</accession>
<evidence type="ECO:0000256" key="1">
    <source>
        <dbReference type="ARBA" id="ARBA00023015"/>
    </source>
</evidence>
<name>A0A1N6TKE9_AQUAC</name>